<dbReference type="AlphaFoldDB" id="A0A914ERI2"/>
<keyword evidence="2" id="KW-1185">Reference proteome</keyword>
<protein>
    <submittedName>
        <fullName evidence="3">Uncharacterized protein</fullName>
    </submittedName>
</protein>
<dbReference type="Proteomes" id="UP000887540">
    <property type="component" value="Unplaced"/>
</dbReference>
<sequence length="71" mass="7810">MTYDQGKDQFKYHSDKEQQTRKIIESKVDKVREKSSAGGAGVMAYGVGVSAWGSSGRKEGDSKSSKTDNYK</sequence>
<name>A0A914ERI2_9BILA</name>
<dbReference type="WBParaSite" id="ACRNAN_scaffold9658.g7125.t1">
    <property type="protein sequence ID" value="ACRNAN_scaffold9658.g7125.t1"/>
    <property type="gene ID" value="ACRNAN_scaffold9658.g7125"/>
</dbReference>
<proteinExistence type="predicted"/>
<feature type="region of interest" description="Disordered" evidence="1">
    <location>
        <begin position="1"/>
        <end position="21"/>
    </location>
</feature>
<feature type="compositionally biased region" description="Basic and acidic residues" evidence="1">
    <location>
        <begin position="56"/>
        <end position="71"/>
    </location>
</feature>
<evidence type="ECO:0000313" key="3">
    <source>
        <dbReference type="WBParaSite" id="ACRNAN_scaffold9658.g7125.t1"/>
    </source>
</evidence>
<organism evidence="2 3">
    <name type="scientific">Acrobeloides nanus</name>
    <dbReference type="NCBI Taxonomy" id="290746"/>
    <lineage>
        <taxon>Eukaryota</taxon>
        <taxon>Metazoa</taxon>
        <taxon>Ecdysozoa</taxon>
        <taxon>Nematoda</taxon>
        <taxon>Chromadorea</taxon>
        <taxon>Rhabditida</taxon>
        <taxon>Tylenchina</taxon>
        <taxon>Cephalobomorpha</taxon>
        <taxon>Cephaloboidea</taxon>
        <taxon>Cephalobidae</taxon>
        <taxon>Acrobeloides</taxon>
    </lineage>
</organism>
<evidence type="ECO:0000313" key="2">
    <source>
        <dbReference type="Proteomes" id="UP000887540"/>
    </source>
</evidence>
<accession>A0A914ERI2</accession>
<reference evidence="3" key="1">
    <citation type="submission" date="2022-11" db="UniProtKB">
        <authorList>
            <consortium name="WormBaseParasite"/>
        </authorList>
    </citation>
    <scope>IDENTIFICATION</scope>
</reference>
<evidence type="ECO:0000256" key="1">
    <source>
        <dbReference type="SAM" id="MobiDB-lite"/>
    </source>
</evidence>
<feature type="region of interest" description="Disordered" evidence="1">
    <location>
        <begin position="50"/>
        <end position="71"/>
    </location>
</feature>